<dbReference type="OrthoDB" id="1438723at2"/>
<keyword evidence="3" id="KW-1185">Reference proteome</keyword>
<dbReference type="AlphaFoldDB" id="A0A4Q8QHB3"/>
<feature type="chain" id="PRO_5021005195" evidence="1">
    <location>
        <begin position="23"/>
        <end position="226"/>
    </location>
</feature>
<keyword evidence="1" id="KW-0732">Signal</keyword>
<accession>A0A4Q8QHB3</accession>
<dbReference type="Proteomes" id="UP000291981">
    <property type="component" value="Unassembled WGS sequence"/>
</dbReference>
<evidence type="ECO:0000313" key="3">
    <source>
        <dbReference type="Proteomes" id="UP000291981"/>
    </source>
</evidence>
<gene>
    <name evidence="2" type="ORF">EW142_02335</name>
</gene>
<protein>
    <submittedName>
        <fullName evidence="2">Uncharacterized protein</fullName>
    </submittedName>
</protein>
<sequence length="226" mass="25590">MAQRTYALSILAFFCVVFTSQANRCDNLYAKVAYSLNHAKKGMTATNFEHQMYFAERALEALEKSKQYQEECGCAKSGDKTLDAMETLEKAIEPYDWEAGRFFTKKSIAQIHELITALDECTQNDPADVIVEDSEETTIENEAYKASETDDNTEFEQQMVKVFDDHANARLDSARKAVEKLVLLSKTLNPHSNDSDNPDGLVAHQKAYLQEAKKILEQGLEDLNRK</sequence>
<organism evidence="2 3">
    <name type="scientific">Flagellimonas allohymeniacidonis</name>
    <dbReference type="NCBI Taxonomy" id="2517819"/>
    <lineage>
        <taxon>Bacteria</taxon>
        <taxon>Pseudomonadati</taxon>
        <taxon>Bacteroidota</taxon>
        <taxon>Flavobacteriia</taxon>
        <taxon>Flavobacteriales</taxon>
        <taxon>Flavobacteriaceae</taxon>
        <taxon>Flagellimonas</taxon>
    </lineage>
</organism>
<comment type="caution">
    <text evidence="2">The sequence shown here is derived from an EMBL/GenBank/DDBJ whole genome shotgun (WGS) entry which is preliminary data.</text>
</comment>
<feature type="signal peptide" evidence="1">
    <location>
        <begin position="1"/>
        <end position="22"/>
    </location>
</feature>
<evidence type="ECO:0000313" key="2">
    <source>
        <dbReference type="EMBL" id="TAI48658.1"/>
    </source>
</evidence>
<evidence type="ECO:0000256" key="1">
    <source>
        <dbReference type="SAM" id="SignalP"/>
    </source>
</evidence>
<dbReference type="EMBL" id="SGIU01000001">
    <property type="protein sequence ID" value="TAI48658.1"/>
    <property type="molecule type" value="Genomic_DNA"/>
</dbReference>
<name>A0A4Q8QHB3_9FLAO</name>
<reference evidence="2 3" key="1">
    <citation type="submission" date="2019-02" db="EMBL/GenBank/DDBJ databases">
        <title>Draft genome sequence of Muricauda sp. 176CP4-71.</title>
        <authorList>
            <person name="Park J.-S."/>
        </authorList>
    </citation>
    <scope>NUCLEOTIDE SEQUENCE [LARGE SCALE GENOMIC DNA]</scope>
    <source>
        <strain evidence="2 3">176CP4-71</strain>
    </source>
</reference>
<proteinExistence type="predicted"/>
<dbReference type="RefSeq" id="WP_130609098.1">
    <property type="nucleotide sequence ID" value="NZ_SGIU01000001.1"/>
</dbReference>